<name>A0A3L6T5L0_PANMI</name>
<evidence type="ECO:0000256" key="1">
    <source>
        <dbReference type="ARBA" id="ARBA00004479"/>
    </source>
</evidence>
<feature type="compositionally biased region" description="Pro residues" evidence="7">
    <location>
        <begin position="68"/>
        <end position="84"/>
    </location>
</feature>
<keyword evidence="2" id="KW-0812">Transmembrane</keyword>
<reference evidence="9" key="1">
    <citation type="journal article" date="2019" name="Nat. Commun.">
        <title>The genome of broomcorn millet.</title>
        <authorList>
            <person name="Zou C."/>
            <person name="Miki D."/>
            <person name="Li D."/>
            <person name="Tang Q."/>
            <person name="Xiao L."/>
            <person name="Rajput S."/>
            <person name="Deng P."/>
            <person name="Jia W."/>
            <person name="Huang R."/>
            <person name="Zhang M."/>
            <person name="Sun Y."/>
            <person name="Hu J."/>
            <person name="Fu X."/>
            <person name="Schnable P.S."/>
            <person name="Li F."/>
            <person name="Zhang H."/>
            <person name="Feng B."/>
            <person name="Zhu X."/>
            <person name="Liu R."/>
            <person name="Schnable J.C."/>
            <person name="Zhu J.-K."/>
            <person name="Zhang H."/>
        </authorList>
    </citation>
    <scope>NUCLEOTIDE SEQUENCE [LARGE SCALE GENOMIC DNA]</scope>
</reference>
<dbReference type="GO" id="GO:0016020">
    <property type="term" value="C:membrane"/>
    <property type="evidence" value="ECO:0007669"/>
    <property type="project" value="UniProtKB-SubCell"/>
</dbReference>
<organism evidence="8 9">
    <name type="scientific">Panicum miliaceum</name>
    <name type="common">Proso millet</name>
    <name type="synonym">Broomcorn millet</name>
    <dbReference type="NCBI Taxonomy" id="4540"/>
    <lineage>
        <taxon>Eukaryota</taxon>
        <taxon>Viridiplantae</taxon>
        <taxon>Streptophyta</taxon>
        <taxon>Embryophyta</taxon>
        <taxon>Tracheophyta</taxon>
        <taxon>Spermatophyta</taxon>
        <taxon>Magnoliopsida</taxon>
        <taxon>Liliopsida</taxon>
        <taxon>Poales</taxon>
        <taxon>Poaceae</taxon>
        <taxon>PACMAD clade</taxon>
        <taxon>Panicoideae</taxon>
        <taxon>Panicodae</taxon>
        <taxon>Paniceae</taxon>
        <taxon>Panicinae</taxon>
        <taxon>Panicum</taxon>
        <taxon>Panicum sect. Panicum</taxon>
    </lineage>
</organism>
<dbReference type="EMBL" id="PQIB02000003">
    <property type="protein sequence ID" value="RLN31201.1"/>
    <property type="molecule type" value="Genomic_DNA"/>
</dbReference>
<evidence type="ECO:0000313" key="8">
    <source>
        <dbReference type="EMBL" id="RLN31201.1"/>
    </source>
</evidence>
<feature type="region of interest" description="Disordered" evidence="7">
    <location>
        <begin position="65"/>
        <end position="88"/>
    </location>
</feature>
<evidence type="ECO:0000256" key="6">
    <source>
        <dbReference type="ARBA" id="ARBA00023180"/>
    </source>
</evidence>
<dbReference type="InterPro" id="IPR046956">
    <property type="entry name" value="RLP23-like"/>
</dbReference>
<evidence type="ECO:0000256" key="5">
    <source>
        <dbReference type="ARBA" id="ARBA00023136"/>
    </source>
</evidence>
<evidence type="ECO:0000256" key="7">
    <source>
        <dbReference type="SAM" id="MobiDB-lite"/>
    </source>
</evidence>
<evidence type="ECO:0000313" key="9">
    <source>
        <dbReference type="Proteomes" id="UP000275267"/>
    </source>
</evidence>
<evidence type="ECO:0000256" key="3">
    <source>
        <dbReference type="ARBA" id="ARBA00022729"/>
    </source>
</evidence>
<keyword evidence="9" id="KW-1185">Reference proteome</keyword>
<keyword evidence="6" id="KW-0325">Glycoprotein</keyword>
<keyword evidence="4" id="KW-1133">Transmembrane helix</keyword>
<dbReference type="PANTHER" id="PTHR48061:SF8">
    <property type="entry name" value="LEUCINE-RICH REPEAT-CONTAINING N-TERMINAL PLANT-TYPE DOMAIN-CONTAINING PROTEIN"/>
    <property type="match status" value="1"/>
</dbReference>
<dbReference type="Proteomes" id="UP000275267">
    <property type="component" value="Unassembled WGS sequence"/>
</dbReference>
<dbReference type="PANTHER" id="PTHR48061">
    <property type="entry name" value="LEUCINE-RICH REPEAT RECEPTOR PROTEIN KINASE EMS1-LIKE-RELATED"/>
    <property type="match status" value="1"/>
</dbReference>
<protein>
    <submittedName>
        <fullName evidence="8">Uncharacterized protein</fullName>
    </submittedName>
</protein>
<proteinExistence type="predicted"/>
<evidence type="ECO:0000256" key="2">
    <source>
        <dbReference type="ARBA" id="ARBA00022692"/>
    </source>
</evidence>
<gene>
    <name evidence="8" type="ORF">C2845_PM05G02550</name>
</gene>
<comment type="caution">
    <text evidence="8">The sequence shown here is derived from an EMBL/GenBank/DDBJ whole genome shotgun (WGS) entry which is preliminary data.</text>
</comment>
<comment type="subcellular location">
    <subcellularLocation>
        <location evidence="1">Membrane</location>
        <topology evidence="1">Single-pass type I membrane protein</topology>
    </subcellularLocation>
</comment>
<dbReference type="Gene3D" id="3.80.10.10">
    <property type="entry name" value="Ribonuclease Inhibitor"/>
    <property type="match status" value="1"/>
</dbReference>
<dbReference type="AlphaFoldDB" id="A0A3L6T5L0"/>
<dbReference type="SUPFAM" id="SSF52058">
    <property type="entry name" value="L domain-like"/>
    <property type="match status" value="1"/>
</dbReference>
<keyword evidence="3" id="KW-0732">Signal</keyword>
<keyword evidence="5" id="KW-0472">Membrane</keyword>
<sequence length="146" mass="15879">MGYVTALNLSGFGLYSYGIDPVLFNLTSLTLLDLSINNFGDQSYEIPSVGFEKLALLTHLNLSAPTAAPTPSPRPAPAPTPAPGDPEFDPDHPFGYVDTWAISVMRELNEYLVRLGKPMVQPPLVENVAGYVYAIFRVAEVIKDLP</sequence>
<accession>A0A3L6T5L0</accession>
<dbReference type="InterPro" id="IPR032675">
    <property type="entry name" value="LRR_dom_sf"/>
</dbReference>
<dbReference type="OrthoDB" id="1394818at2759"/>
<evidence type="ECO:0000256" key="4">
    <source>
        <dbReference type="ARBA" id="ARBA00022989"/>
    </source>
</evidence>